<gene>
    <name evidence="3" type="ORF">H8S18_11970</name>
</gene>
<dbReference type="Pfam" id="PF13561">
    <property type="entry name" value="adh_short_C2"/>
    <property type="match status" value="1"/>
</dbReference>
<protein>
    <submittedName>
        <fullName evidence="3">SDR family oxidoreductase</fullName>
    </submittedName>
</protein>
<evidence type="ECO:0000256" key="2">
    <source>
        <dbReference type="ARBA" id="ARBA00023002"/>
    </source>
</evidence>
<name>A0ABR7EH17_9FIRM</name>
<sequence length="254" mass="26826">MYLEDLFGLGGKVAVVTGGGRGIGQVVARGLAKAGAEVAVLCRSGADETVALIEQDGGKAYYLKTDVTSENEVEKALRKVVARSGSLDIVFNNAGICMHQDTMDAAVEEFREVVDVNLTGEFIVARSAIRIMLEQGTGGSIINMASMSGSIANIPQWQVSYNASKAGVIHMTRSLAAEFAGTGIRVNSLSPGYIATPMSADTPKELRDAWMPLIPMHRMGDPEELMPAILYLASRAAGYTSGSDVVVDGAYTCI</sequence>
<dbReference type="RefSeq" id="WP_186858501.1">
    <property type="nucleotide sequence ID" value="NZ_JACOON010000006.1"/>
</dbReference>
<reference evidence="3 4" key="1">
    <citation type="submission" date="2020-08" db="EMBL/GenBank/DDBJ databases">
        <title>Genome public.</title>
        <authorList>
            <person name="Liu C."/>
            <person name="Sun Q."/>
        </authorList>
    </citation>
    <scope>NUCLEOTIDE SEQUENCE [LARGE SCALE GENOMIC DNA]</scope>
    <source>
        <strain evidence="3 4">NSJ-35</strain>
    </source>
</reference>
<evidence type="ECO:0000256" key="1">
    <source>
        <dbReference type="ARBA" id="ARBA00006484"/>
    </source>
</evidence>
<dbReference type="PRINTS" id="PR00081">
    <property type="entry name" value="GDHRDH"/>
</dbReference>
<keyword evidence="2" id="KW-0560">Oxidoreductase</keyword>
<dbReference type="PANTHER" id="PTHR42760">
    <property type="entry name" value="SHORT-CHAIN DEHYDROGENASES/REDUCTASES FAMILY MEMBER"/>
    <property type="match status" value="1"/>
</dbReference>
<dbReference type="InterPro" id="IPR036291">
    <property type="entry name" value="NAD(P)-bd_dom_sf"/>
</dbReference>
<proteinExistence type="inferred from homology"/>
<accession>A0ABR7EH17</accession>
<dbReference type="Proteomes" id="UP000606889">
    <property type="component" value="Unassembled WGS sequence"/>
</dbReference>
<dbReference type="EMBL" id="JACOON010000006">
    <property type="protein sequence ID" value="MBC5649057.1"/>
    <property type="molecule type" value="Genomic_DNA"/>
</dbReference>
<evidence type="ECO:0000313" key="4">
    <source>
        <dbReference type="Proteomes" id="UP000606889"/>
    </source>
</evidence>
<dbReference type="InterPro" id="IPR002347">
    <property type="entry name" value="SDR_fam"/>
</dbReference>
<organism evidence="3 4">
    <name type="scientific">Christensenella tenuis</name>
    <dbReference type="NCBI Taxonomy" id="2763033"/>
    <lineage>
        <taxon>Bacteria</taxon>
        <taxon>Bacillati</taxon>
        <taxon>Bacillota</taxon>
        <taxon>Clostridia</taxon>
        <taxon>Christensenellales</taxon>
        <taxon>Christensenellaceae</taxon>
        <taxon>Christensenella</taxon>
    </lineage>
</organism>
<comment type="similarity">
    <text evidence="1">Belongs to the short-chain dehydrogenases/reductases (SDR) family.</text>
</comment>
<dbReference type="InterPro" id="IPR020904">
    <property type="entry name" value="Sc_DH/Rdtase_CS"/>
</dbReference>
<dbReference type="Gene3D" id="3.40.50.720">
    <property type="entry name" value="NAD(P)-binding Rossmann-like Domain"/>
    <property type="match status" value="1"/>
</dbReference>
<dbReference type="PROSITE" id="PS00061">
    <property type="entry name" value="ADH_SHORT"/>
    <property type="match status" value="1"/>
</dbReference>
<dbReference type="PRINTS" id="PR00080">
    <property type="entry name" value="SDRFAMILY"/>
</dbReference>
<dbReference type="SUPFAM" id="SSF51735">
    <property type="entry name" value="NAD(P)-binding Rossmann-fold domains"/>
    <property type="match status" value="1"/>
</dbReference>
<evidence type="ECO:0000313" key="3">
    <source>
        <dbReference type="EMBL" id="MBC5649057.1"/>
    </source>
</evidence>
<dbReference type="PANTHER" id="PTHR42760:SF115">
    <property type="entry name" value="3-OXOACYL-[ACYL-CARRIER-PROTEIN] REDUCTASE FABG"/>
    <property type="match status" value="1"/>
</dbReference>
<keyword evidence="4" id="KW-1185">Reference proteome</keyword>
<comment type="caution">
    <text evidence="3">The sequence shown here is derived from an EMBL/GenBank/DDBJ whole genome shotgun (WGS) entry which is preliminary data.</text>
</comment>